<dbReference type="PANTHER" id="PTHR10948:SF23">
    <property type="entry name" value="TRANSPOSASE INSI FOR INSERTION SEQUENCE ELEMENT IS30A-RELATED"/>
    <property type="match status" value="1"/>
</dbReference>
<dbReference type="InterPro" id="IPR053392">
    <property type="entry name" value="Transposase_IS30-like"/>
</dbReference>
<feature type="compositionally biased region" description="Basic residues" evidence="6">
    <location>
        <begin position="46"/>
        <end position="58"/>
    </location>
</feature>
<dbReference type="InterPro" id="IPR025246">
    <property type="entry name" value="IS30-like_HTH"/>
</dbReference>
<dbReference type="Pfam" id="PF13936">
    <property type="entry name" value="HTH_38"/>
    <property type="match status" value="1"/>
</dbReference>
<dbReference type="SUPFAM" id="SSF53098">
    <property type="entry name" value="Ribonuclease H-like"/>
    <property type="match status" value="1"/>
</dbReference>
<accession>A0A4R6V0W4</accession>
<dbReference type="Gene3D" id="3.30.420.10">
    <property type="entry name" value="Ribonuclease H-like superfamily/Ribonuclease H"/>
    <property type="match status" value="1"/>
</dbReference>
<dbReference type="InterPro" id="IPR001584">
    <property type="entry name" value="Integrase_cat-core"/>
</dbReference>
<dbReference type="PANTHER" id="PTHR10948">
    <property type="entry name" value="TRANSPOSASE"/>
    <property type="match status" value="1"/>
</dbReference>
<evidence type="ECO:0000256" key="2">
    <source>
        <dbReference type="ARBA" id="ARBA00006363"/>
    </source>
</evidence>
<dbReference type="Pfam" id="PF00665">
    <property type="entry name" value="rve"/>
    <property type="match status" value="1"/>
</dbReference>
<evidence type="ECO:0000259" key="7">
    <source>
        <dbReference type="PROSITE" id="PS50994"/>
    </source>
</evidence>
<keyword evidence="4" id="KW-0238">DNA-binding</keyword>
<dbReference type="NCBIfam" id="NF033563">
    <property type="entry name" value="transpos_IS30"/>
    <property type="match status" value="1"/>
</dbReference>
<dbReference type="InterPro" id="IPR036397">
    <property type="entry name" value="RNaseH_sf"/>
</dbReference>
<dbReference type="GO" id="GO:0004803">
    <property type="term" value="F:transposase activity"/>
    <property type="evidence" value="ECO:0007669"/>
    <property type="project" value="InterPro"/>
</dbReference>
<dbReference type="AlphaFoldDB" id="A0A4R6V0W4"/>
<keyword evidence="9" id="KW-1185">Reference proteome</keyword>
<name>A0A4R6V0W4_9ACTN</name>
<feature type="domain" description="Integrase catalytic" evidence="7">
    <location>
        <begin position="298"/>
        <end position="461"/>
    </location>
</feature>
<reference evidence="8 9" key="1">
    <citation type="submission" date="2019-03" db="EMBL/GenBank/DDBJ databases">
        <title>Genomic Encyclopedia of Type Strains, Phase IV (KMG-IV): sequencing the most valuable type-strain genomes for metagenomic binning, comparative biology and taxonomic classification.</title>
        <authorList>
            <person name="Goeker M."/>
        </authorList>
    </citation>
    <scope>NUCLEOTIDE SEQUENCE [LARGE SCALE GENOMIC DNA]</scope>
    <source>
        <strain evidence="8 9">DSM 46770</strain>
    </source>
</reference>
<dbReference type="PROSITE" id="PS50994">
    <property type="entry name" value="INTEGRASE"/>
    <property type="match status" value="1"/>
</dbReference>
<dbReference type="GO" id="GO:0003677">
    <property type="term" value="F:DNA binding"/>
    <property type="evidence" value="ECO:0007669"/>
    <property type="project" value="UniProtKB-KW"/>
</dbReference>
<dbReference type="PROSITE" id="PS01043">
    <property type="entry name" value="TRANSPOSASE_IS30"/>
    <property type="match status" value="1"/>
</dbReference>
<dbReference type="GO" id="GO:0015074">
    <property type="term" value="P:DNA integration"/>
    <property type="evidence" value="ECO:0007669"/>
    <property type="project" value="InterPro"/>
</dbReference>
<evidence type="ECO:0000256" key="5">
    <source>
        <dbReference type="ARBA" id="ARBA00023172"/>
    </source>
</evidence>
<feature type="region of interest" description="Disordered" evidence="6">
    <location>
        <begin position="45"/>
        <end position="64"/>
    </location>
</feature>
<keyword evidence="3" id="KW-0815">Transposition</keyword>
<gene>
    <name evidence="8" type="ORF">EV190_11084</name>
</gene>
<dbReference type="GO" id="GO:0006313">
    <property type="term" value="P:DNA transposition"/>
    <property type="evidence" value="ECO:0007669"/>
    <property type="project" value="InterPro"/>
</dbReference>
<sequence length="461" mass="52042">MSFSKQELARLRERFLERMAQSGNVTETARELGINRNTAFGWARKAGLRSRRQQRPHPAHKDYERLRRRAVPRREAARRVGINERTAKDWDRGVRKSGNSRIYPDGRRVNYSTGQTTMESMTTPAPTMTALERPVHPRFLTLRERERIADPDRAGWSLRAIGRDLGHPASTIKRELDHHRSPDGSYGAYAAQRRAVAGRARPKPAKLACPGPLRDYVAQGLEEQWSPEQISQRLVQEHPDDQDMRVSHETIYQALYVQARGGLKREVAAALRTGRIRRKPHRSPERRQSRFVDEMVVISERPAEAEDRAVPGRWEGDLILGAGNKSAIITLVERSTRYVLLGHLPGEHTAEAVGGVLSALIGELPEHLRGSLTWDQGSEMAGHRTFSVATGVPVFFCDPASPWQRGSNENTNGLLRQYFPKGTDLSVHSPLDLEHVAQKLNGRPRKTLGWETPAERLLTLV</sequence>
<dbReference type="GO" id="GO:0005829">
    <property type="term" value="C:cytosol"/>
    <property type="evidence" value="ECO:0007669"/>
    <property type="project" value="TreeGrafter"/>
</dbReference>
<dbReference type="EMBL" id="SNYN01000010">
    <property type="protein sequence ID" value="TDQ51595.1"/>
    <property type="molecule type" value="Genomic_DNA"/>
</dbReference>
<evidence type="ECO:0000313" key="8">
    <source>
        <dbReference type="EMBL" id="TDQ51595.1"/>
    </source>
</evidence>
<comment type="caution">
    <text evidence="8">The sequence shown here is derived from an EMBL/GenBank/DDBJ whole genome shotgun (WGS) entry which is preliminary data.</text>
</comment>
<dbReference type="InterPro" id="IPR051917">
    <property type="entry name" value="Transposase-Integrase"/>
</dbReference>
<dbReference type="InterPro" id="IPR012337">
    <property type="entry name" value="RNaseH-like_sf"/>
</dbReference>
<evidence type="ECO:0000256" key="6">
    <source>
        <dbReference type="SAM" id="MobiDB-lite"/>
    </source>
</evidence>
<protein>
    <submittedName>
        <fullName evidence="8">IS30 family transposase</fullName>
    </submittedName>
</protein>
<dbReference type="Proteomes" id="UP000295281">
    <property type="component" value="Unassembled WGS sequence"/>
</dbReference>
<proteinExistence type="inferred from homology"/>
<dbReference type="InterPro" id="IPR001598">
    <property type="entry name" value="Transposase_IS30_CS"/>
</dbReference>
<evidence type="ECO:0000256" key="4">
    <source>
        <dbReference type="ARBA" id="ARBA00023125"/>
    </source>
</evidence>
<evidence type="ECO:0000256" key="1">
    <source>
        <dbReference type="ARBA" id="ARBA00002190"/>
    </source>
</evidence>
<keyword evidence="5" id="KW-0233">DNA recombination</keyword>
<organism evidence="8 9">
    <name type="scientific">Actinorugispora endophytica</name>
    <dbReference type="NCBI Taxonomy" id="1605990"/>
    <lineage>
        <taxon>Bacteria</taxon>
        <taxon>Bacillati</taxon>
        <taxon>Actinomycetota</taxon>
        <taxon>Actinomycetes</taxon>
        <taxon>Streptosporangiales</taxon>
        <taxon>Nocardiopsidaceae</taxon>
        <taxon>Actinorugispora</taxon>
    </lineage>
</organism>
<comment type="function">
    <text evidence="1">Required for the transposition of the insertion element.</text>
</comment>
<evidence type="ECO:0000256" key="3">
    <source>
        <dbReference type="ARBA" id="ARBA00022578"/>
    </source>
</evidence>
<comment type="similarity">
    <text evidence="2">Belongs to the transposase IS30 family.</text>
</comment>
<evidence type="ECO:0000313" key="9">
    <source>
        <dbReference type="Proteomes" id="UP000295281"/>
    </source>
</evidence>